<dbReference type="InterPro" id="IPR036568">
    <property type="entry name" value="GGCT-like_sf"/>
</dbReference>
<dbReference type="HOGENOM" id="CLU_093936_1_2_1"/>
<feature type="domain" description="Gamma-glutamylcyclotransferase AIG2-like" evidence="5">
    <location>
        <begin position="7"/>
        <end position="144"/>
    </location>
</feature>
<dbReference type="Gene3D" id="3.10.490.10">
    <property type="entry name" value="Gamma-glutamyl cyclotransferase-like"/>
    <property type="match status" value="1"/>
</dbReference>
<dbReference type="RefSeq" id="XP_008726630.1">
    <property type="nucleotide sequence ID" value="XM_008728408.1"/>
</dbReference>
<dbReference type="OrthoDB" id="1044435at2759"/>
<dbReference type="InterPro" id="IPR009288">
    <property type="entry name" value="AIG2-like_dom"/>
</dbReference>
<feature type="region of interest" description="Disordered" evidence="4">
    <location>
        <begin position="177"/>
        <end position="224"/>
    </location>
</feature>
<dbReference type="VEuPathDB" id="FungiDB:G647_04063"/>
<dbReference type="Proteomes" id="UP000030678">
    <property type="component" value="Unassembled WGS sequence"/>
</dbReference>
<reference evidence="6 7" key="1">
    <citation type="submission" date="2013-03" db="EMBL/GenBank/DDBJ databases">
        <title>The Genome Sequence of Cladophialophora carrionii CBS 160.54.</title>
        <authorList>
            <consortium name="The Broad Institute Genomics Platform"/>
            <person name="Cuomo C."/>
            <person name="de Hoog S."/>
            <person name="Gorbushina A."/>
            <person name="Walker B."/>
            <person name="Young S.K."/>
            <person name="Zeng Q."/>
            <person name="Gargeya S."/>
            <person name="Fitzgerald M."/>
            <person name="Haas B."/>
            <person name="Abouelleil A."/>
            <person name="Allen A.W."/>
            <person name="Alvarado L."/>
            <person name="Arachchi H.M."/>
            <person name="Berlin A.M."/>
            <person name="Chapman S.B."/>
            <person name="Gainer-Dewar J."/>
            <person name="Goldberg J."/>
            <person name="Griggs A."/>
            <person name="Gujja S."/>
            <person name="Hansen M."/>
            <person name="Howarth C."/>
            <person name="Imamovic A."/>
            <person name="Ireland A."/>
            <person name="Larimer J."/>
            <person name="McCowan C."/>
            <person name="Murphy C."/>
            <person name="Pearson M."/>
            <person name="Poon T.W."/>
            <person name="Priest M."/>
            <person name="Roberts A."/>
            <person name="Saif S."/>
            <person name="Shea T."/>
            <person name="Sisk P."/>
            <person name="Sykes S."/>
            <person name="Wortman J."/>
            <person name="Nusbaum C."/>
            <person name="Birren B."/>
        </authorList>
    </citation>
    <scope>NUCLEOTIDE SEQUENCE [LARGE SCALE GENOMIC DNA]</scope>
    <source>
        <strain evidence="6 7">CBS 160.54</strain>
    </source>
</reference>
<dbReference type="AlphaFoldDB" id="V9DCR7"/>
<organism evidence="6 7">
    <name type="scientific">Cladophialophora carrionii CBS 160.54</name>
    <dbReference type="NCBI Taxonomy" id="1279043"/>
    <lineage>
        <taxon>Eukaryota</taxon>
        <taxon>Fungi</taxon>
        <taxon>Dikarya</taxon>
        <taxon>Ascomycota</taxon>
        <taxon>Pezizomycotina</taxon>
        <taxon>Eurotiomycetes</taxon>
        <taxon>Chaetothyriomycetidae</taxon>
        <taxon>Chaetothyriales</taxon>
        <taxon>Herpotrichiellaceae</taxon>
        <taxon>Cladophialophora</taxon>
    </lineage>
</organism>
<evidence type="ECO:0000256" key="2">
    <source>
        <dbReference type="ARBA" id="ARBA00022679"/>
    </source>
</evidence>
<evidence type="ECO:0000256" key="1">
    <source>
        <dbReference type="ARBA" id="ARBA00008861"/>
    </source>
</evidence>
<dbReference type="PANTHER" id="PTHR31544">
    <property type="entry name" value="AIG2-LIKE PROTEIN D"/>
    <property type="match status" value="1"/>
</dbReference>
<evidence type="ECO:0000313" key="6">
    <source>
        <dbReference type="EMBL" id="ETI24694.1"/>
    </source>
</evidence>
<dbReference type="Pfam" id="PF06094">
    <property type="entry name" value="GGACT"/>
    <property type="match status" value="1"/>
</dbReference>
<evidence type="ECO:0000256" key="3">
    <source>
        <dbReference type="ARBA" id="ARBA00030602"/>
    </source>
</evidence>
<dbReference type="SUPFAM" id="SSF110857">
    <property type="entry name" value="Gamma-glutamyl cyclotransferase-like"/>
    <property type="match status" value="1"/>
</dbReference>
<proteinExistence type="inferred from homology"/>
<sequence length="224" mass="25510">MGEYTAFFYGTLMAPGVLHRVIHGTHTPEKWQQDLITVRPAMLQHYRRHKVRHADYPAIIPHKGSRVRGSVVTGLNEQDIRRLDIFEGSMYKRDVVKVQALKDVALDQAAPEDEEKEPEVAEEVEAQTYVWLEDVEETLDPNEWDFAAFKRDKMRAWMGIEDDNSVEVDEGFADVDAAAAAWDEADQREKGPERNGTTKKGHDPMGGRGANGHITRQLEDETLR</sequence>
<dbReference type="GeneID" id="19982556"/>
<dbReference type="PANTHER" id="PTHR31544:SF2">
    <property type="entry name" value="AIG2-LIKE PROTEIN D"/>
    <property type="match status" value="1"/>
</dbReference>
<gene>
    <name evidence="6" type="ORF">G647_04063</name>
</gene>
<comment type="similarity">
    <text evidence="1">Belongs to the gamma-glutamylcyclotransferase family.</text>
</comment>
<dbReference type="InterPro" id="IPR045038">
    <property type="entry name" value="AIG2-like"/>
</dbReference>
<keyword evidence="2" id="KW-0808">Transferase</keyword>
<accession>V9DCR7</accession>
<dbReference type="GO" id="GO:0016740">
    <property type="term" value="F:transferase activity"/>
    <property type="evidence" value="ECO:0007669"/>
    <property type="project" value="UniProtKB-KW"/>
</dbReference>
<evidence type="ECO:0000313" key="7">
    <source>
        <dbReference type="Proteomes" id="UP000030678"/>
    </source>
</evidence>
<dbReference type="CDD" id="cd06661">
    <property type="entry name" value="GGCT_like"/>
    <property type="match status" value="1"/>
</dbReference>
<evidence type="ECO:0000259" key="5">
    <source>
        <dbReference type="Pfam" id="PF06094"/>
    </source>
</evidence>
<evidence type="ECO:0000256" key="4">
    <source>
        <dbReference type="SAM" id="MobiDB-lite"/>
    </source>
</evidence>
<dbReference type="InterPro" id="IPR013024">
    <property type="entry name" value="GGCT-like"/>
</dbReference>
<protein>
    <recommendedName>
        <fullName evidence="3">Putative gamma-glutamylcyclotransferase</fullName>
    </recommendedName>
</protein>
<name>V9DCR7_9EURO</name>
<dbReference type="EMBL" id="KB822704">
    <property type="protein sequence ID" value="ETI24694.1"/>
    <property type="molecule type" value="Genomic_DNA"/>
</dbReference>